<dbReference type="AlphaFoldDB" id="S8CG00"/>
<evidence type="ECO:0000313" key="5">
    <source>
        <dbReference type="Proteomes" id="UP000015453"/>
    </source>
</evidence>
<dbReference type="EMBL" id="AUSU01005485">
    <property type="protein sequence ID" value="EPS63446.1"/>
    <property type="molecule type" value="Genomic_DNA"/>
</dbReference>
<sequence>LKTLVTKKLIKKVPIKQRRGNEIYIGINFEPSPELDGGGLYKDGKLDPTIIESLKGACLAIMRMQRVATPEIVHDAMKKRGVLNFDVSSLQIGEIMASLFLDKHLMEVKSTGMGDYELIPAGENCYRIATGDGAARGPRIGGFASIPCGACPRISSCTPDGLISPSTCVYYTKWLNLDF</sequence>
<evidence type="ECO:0000256" key="1">
    <source>
        <dbReference type="ARBA" id="ARBA00004123"/>
    </source>
</evidence>
<name>S8CG00_9LAMI</name>
<feature type="non-terminal residue" evidence="4">
    <location>
        <position position="1"/>
    </location>
</feature>
<dbReference type="GO" id="GO:0006383">
    <property type="term" value="P:transcription by RNA polymerase III"/>
    <property type="evidence" value="ECO:0007669"/>
    <property type="project" value="InterPro"/>
</dbReference>
<dbReference type="PANTHER" id="PTHR12780">
    <property type="entry name" value="RNA POLYMERASE III DNA DIRECTED , 39KD SUBUNIT-RELATED"/>
    <property type="match status" value="1"/>
</dbReference>
<reference evidence="4 5" key="1">
    <citation type="journal article" date="2013" name="BMC Genomics">
        <title>The miniature genome of a carnivorous plant Genlisea aurea contains a low number of genes and short non-coding sequences.</title>
        <authorList>
            <person name="Leushkin E.V."/>
            <person name="Sutormin R.A."/>
            <person name="Nabieva E.R."/>
            <person name="Penin A.A."/>
            <person name="Kondrashov A.S."/>
            <person name="Logacheva M.D."/>
        </authorList>
    </citation>
    <scope>NUCLEOTIDE SEQUENCE [LARGE SCALE GENOMIC DNA]</scope>
</reference>
<comment type="caution">
    <text evidence="4">The sequence shown here is derived from an EMBL/GenBank/DDBJ whole genome shotgun (WGS) entry which is preliminary data.</text>
</comment>
<dbReference type="InterPro" id="IPR007832">
    <property type="entry name" value="RNA_pol_Rpc34"/>
</dbReference>
<keyword evidence="5" id="KW-1185">Reference proteome</keyword>
<evidence type="ECO:0008006" key="6">
    <source>
        <dbReference type="Google" id="ProtNLM"/>
    </source>
</evidence>
<keyword evidence="3" id="KW-0539">Nucleus</keyword>
<organism evidence="4 5">
    <name type="scientific">Genlisea aurea</name>
    <dbReference type="NCBI Taxonomy" id="192259"/>
    <lineage>
        <taxon>Eukaryota</taxon>
        <taxon>Viridiplantae</taxon>
        <taxon>Streptophyta</taxon>
        <taxon>Embryophyta</taxon>
        <taxon>Tracheophyta</taxon>
        <taxon>Spermatophyta</taxon>
        <taxon>Magnoliopsida</taxon>
        <taxon>eudicotyledons</taxon>
        <taxon>Gunneridae</taxon>
        <taxon>Pentapetalae</taxon>
        <taxon>asterids</taxon>
        <taxon>lamiids</taxon>
        <taxon>Lamiales</taxon>
        <taxon>Lentibulariaceae</taxon>
        <taxon>Genlisea</taxon>
    </lineage>
</organism>
<dbReference type="InterPro" id="IPR016049">
    <property type="entry name" value="RNA_pol_Rpc34-like"/>
</dbReference>
<evidence type="ECO:0000313" key="4">
    <source>
        <dbReference type="EMBL" id="EPS63446.1"/>
    </source>
</evidence>
<dbReference type="GO" id="GO:0005666">
    <property type="term" value="C:RNA polymerase III complex"/>
    <property type="evidence" value="ECO:0007669"/>
    <property type="project" value="InterPro"/>
</dbReference>
<evidence type="ECO:0000256" key="3">
    <source>
        <dbReference type="ARBA" id="ARBA00023242"/>
    </source>
</evidence>
<evidence type="ECO:0000256" key="2">
    <source>
        <dbReference type="ARBA" id="ARBA00023163"/>
    </source>
</evidence>
<protein>
    <recommendedName>
        <fullName evidence="6">DNA-directed RNA polymerase III subunit RPC6</fullName>
    </recommendedName>
</protein>
<proteinExistence type="predicted"/>
<comment type="subcellular location">
    <subcellularLocation>
        <location evidence="1">Nucleus</location>
    </subcellularLocation>
</comment>
<keyword evidence="2" id="KW-0804">Transcription</keyword>
<dbReference type="OrthoDB" id="613763at2759"/>
<dbReference type="Proteomes" id="UP000015453">
    <property type="component" value="Unassembled WGS sequence"/>
</dbReference>
<gene>
    <name evidence="4" type="ORF">M569_11341</name>
</gene>
<accession>S8CG00</accession>
<dbReference type="Pfam" id="PF05158">
    <property type="entry name" value="RNA_pol_Rpc34"/>
    <property type="match status" value="1"/>
</dbReference>